<evidence type="ECO:0000313" key="2">
    <source>
        <dbReference type="EMBL" id="CEL06125.1"/>
    </source>
</evidence>
<evidence type="ECO:0000256" key="1">
    <source>
        <dbReference type="SAM" id="Phobius"/>
    </source>
</evidence>
<dbReference type="OMA" id="GWHRISH"/>
<gene>
    <name evidence="2" type="ORF">ASPCAL07234</name>
</gene>
<name>A0A0U5G5H4_ASPCI</name>
<proteinExistence type="predicted"/>
<protein>
    <submittedName>
        <fullName evidence="2">Uncharacterized protein</fullName>
    </submittedName>
</protein>
<dbReference type="Proteomes" id="UP000054771">
    <property type="component" value="Unassembled WGS sequence"/>
</dbReference>
<dbReference type="OrthoDB" id="4643813at2759"/>
<keyword evidence="1" id="KW-1133">Transmembrane helix</keyword>
<feature type="transmembrane region" description="Helical" evidence="1">
    <location>
        <begin position="482"/>
        <end position="500"/>
    </location>
</feature>
<feature type="transmembrane region" description="Helical" evidence="1">
    <location>
        <begin position="521"/>
        <end position="537"/>
    </location>
</feature>
<accession>A0A0U5G5H4</accession>
<dbReference type="AlphaFoldDB" id="A0A0U5G5H4"/>
<feature type="transmembrane region" description="Helical" evidence="1">
    <location>
        <begin position="113"/>
        <end position="134"/>
    </location>
</feature>
<evidence type="ECO:0000313" key="3">
    <source>
        <dbReference type="Proteomes" id="UP000054771"/>
    </source>
</evidence>
<keyword evidence="1" id="KW-0472">Membrane</keyword>
<reference evidence="3" key="1">
    <citation type="journal article" date="2016" name="Genome Announc.">
        <title>Draft genome sequences of fungus Aspergillus calidoustus.</title>
        <authorList>
            <person name="Horn F."/>
            <person name="Linde J."/>
            <person name="Mattern D.J."/>
            <person name="Walther G."/>
            <person name="Guthke R."/>
            <person name="Scherlach K."/>
            <person name="Martin K."/>
            <person name="Brakhage A.A."/>
            <person name="Petzke L."/>
            <person name="Valiante V."/>
        </authorList>
    </citation>
    <scope>NUCLEOTIDE SEQUENCE [LARGE SCALE GENOMIC DNA]</scope>
    <source>
        <strain evidence="3">SF006504</strain>
    </source>
</reference>
<feature type="transmembrane region" description="Helical" evidence="1">
    <location>
        <begin position="83"/>
        <end position="101"/>
    </location>
</feature>
<keyword evidence="1" id="KW-0812">Transmembrane</keyword>
<sequence>MNAFKNLTAKMPPHTPVSLWRVTNENRLLLRFLMLPCLALACKSGSLKQILKNIWQPREILDPRVNVVISVSLTIIVTQTKKLNSLFYLWLLFMVFVVNDFDVQLNHPQVSPWYRECCFCLAIVQTCVTVFFALKVENSACSICSRKRFSLADVTGEARNSRPVYFVSTPAFGSPLLNRRIKRLLDRGNALLARGYVDYVTKIAGRKLSDKEKKMLLSDPAYMARFIEASGCLLSIPILFHGLESPSSLLSLPLGKRYSLLLIIMGRNMQTALLWTPWDLVCHHALEVGGILYELKRSGGLDDSIELQKPPRNLNGSKDRGKMVLSRTQVGKTFFNHDEILQCGDELIQISPNYDLITYNCQALRYNLFRRILDDNTSNVLRTDWSYEHPNGLLIPMIFSVFTDFDPFSNFTTISGLLRGMLGIIHFDHMLKGITYGTSTAYGRQFCFRRAGLLVGAMLLFSRVGSPSLASENEERPSVKRVLVVLLYLQWGLTSIAWLFQVGRGYAQKNKKELESLRLRAITRVLVALVISILMYVEKNSRANA</sequence>
<organism evidence="2 3">
    <name type="scientific">Aspergillus calidoustus</name>
    <dbReference type="NCBI Taxonomy" id="454130"/>
    <lineage>
        <taxon>Eukaryota</taxon>
        <taxon>Fungi</taxon>
        <taxon>Dikarya</taxon>
        <taxon>Ascomycota</taxon>
        <taxon>Pezizomycotina</taxon>
        <taxon>Eurotiomycetes</taxon>
        <taxon>Eurotiomycetidae</taxon>
        <taxon>Eurotiales</taxon>
        <taxon>Aspergillaceae</taxon>
        <taxon>Aspergillus</taxon>
        <taxon>Aspergillus subgen. Nidulantes</taxon>
    </lineage>
</organism>
<keyword evidence="3" id="KW-1185">Reference proteome</keyword>
<dbReference type="EMBL" id="CDMC01000005">
    <property type="protein sequence ID" value="CEL06125.1"/>
    <property type="molecule type" value="Genomic_DNA"/>
</dbReference>